<evidence type="ECO:0000256" key="1">
    <source>
        <dbReference type="ARBA" id="ARBA00022679"/>
    </source>
</evidence>
<accession>A0A1V4QGJ6</accession>
<name>A0A1V4QGJ6_UNCW3</name>
<dbReference type="PANTHER" id="PTHR23091:SF4">
    <property type="entry name" value="N-TERMINAL AMINO-ACID N(ALPHA)-ACETYLTRANSFERASE NATA"/>
    <property type="match status" value="1"/>
</dbReference>
<protein>
    <recommendedName>
        <fullName evidence="3">[Ribosomal protein bS18]-alanine N-acetyltransferase</fullName>
        <ecNumber evidence="3">2.3.1.266</ecNumber>
    </recommendedName>
</protein>
<sequence length="148" mass="17556">MLKELLIRKMQLSDLDQVYELEKRSFPNPWPRYFFEQDLNKEDAVALVIEHNKTIIAYALAKFEGEKFHITNIAVAKEYQSQGIGKKLMKRLEDAAQKKSCNILYLEVRKSNITAINFYRKLGYRIESICRYYYINGDDAYIMKKELL</sequence>
<dbReference type="CDD" id="cd04301">
    <property type="entry name" value="NAT_SF"/>
    <property type="match status" value="1"/>
</dbReference>
<organism evidence="5 6">
    <name type="scientific">candidate division WOR-3 bacterium 4484_100</name>
    <dbReference type="NCBI Taxonomy" id="1936077"/>
    <lineage>
        <taxon>Bacteria</taxon>
        <taxon>Bacteria division WOR-3</taxon>
    </lineage>
</organism>
<evidence type="ECO:0000259" key="4">
    <source>
        <dbReference type="PROSITE" id="PS51186"/>
    </source>
</evidence>
<dbReference type="SUPFAM" id="SSF55729">
    <property type="entry name" value="Acyl-CoA N-acyltransferases (Nat)"/>
    <property type="match status" value="1"/>
</dbReference>
<comment type="subcellular location">
    <subcellularLocation>
        <location evidence="3">Cytoplasm</location>
    </subcellularLocation>
</comment>
<dbReference type="NCBIfam" id="TIGR01575">
    <property type="entry name" value="rimI"/>
    <property type="match status" value="1"/>
</dbReference>
<dbReference type="GO" id="GO:0008999">
    <property type="term" value="F:protein-N-terminal-alanine acetyltransferase activity"/>
    <property type="evidence" value="ECO:0007669"/>
    <property type="project" value="UniProtKB-EC"/>
</dbReference>
<comment type="function">
    <text evidence="3">Acetylates the N-terminal alanine of ribosomal protein bS18.</text>
</comment>
<dbReference type="EMBL" id="MUKB01000070">
    <property type="protein sequence ID" value="OPX17846.1"/>
    <property type="molecule type" value="Genomic_DNA"/>
</dbReference>
<gene>
    <name evidence="5" type="ORF">BXT86_04250</name>
</gene>
<dbReference type="AlphaFoldDB" id="A0A1V4QGJ6"/>
<dbReference type="PROSITE" id="PS51186">
    <property type="entry name" value="GNAT"/>
    <property type="match status" value="1"/>
</dbReference>
<evidence type="ECO:0000256" key="3">
    <source>
        <dbReference type="RuleBase" id="RU363094"/>
    </source>
</evidence>
<dbReference type="InterPro" id="IPR006464">
    <property type="entry name" value="AcTrfase_RimI/Ard1"/>
</dbReference>
<evidence type="ECO:0000256" key="2">
    <source>
        <dbReference type="ARBA" id="ARBA00023315"/>
    </source>
</evidence>
<dbReference type="InterPro" id="IPR016181">
    <property type="entry name" value="Acyl_CoA_acyltransferase"/>
</dbReference>
<reference evidence="6" key="1">
    <citation type="submission" date="2017-01" db="EMBL/GenBank/DDBJ databases">
        <title>Novel pathways for hydrocarbon cycling and metabolic interdependencies in hydrothermal sediment communities.</title>
        <authorList>
            <person name="Dombrowski N."/>
            <person name="Seitz K."/>
            <person name="Teske A."/>
            <person name="Baker B."/>
        </authorList>
    </citation>
    <scope>NUCLEOTIDE SEQUENCE [LARGE SCALE GENOMIC DNA]</scope>
</reference>
<keyword evidence="1 5" id="KW-0808">Transferase</keyword>
<comment type="caution">
    <text evidence="5">The sequence shown here is derived from an EMBL/GenBank/DDBJ whole genome shotgun (WGS) entry which is preliminary data.</text>
</comment>
<dbReference type="InterPro" id="IPR045047">
    <property type="entry name" value="Ard1-like"/>
</dbReference>
<evidence type="ECO:0000313" key="6">
    <source>
        <dbReference type="Proteomes" id="UP000191663"/>
    </source>
</evidence>
<proteinExistence type="inferred from homology"/>
<dbReference type="InterPro" id="IPR000182">
    <property type="entry name" value="GNAT_dom"/>
</dbReference>
<comment type="similarity">
    <text evidence="3">Belongs to the acetyltransferase family. RimI subfamily.</text>
</comment>
<dbReference type="Pfam" id="PF00583">
    <property type="entry name" value="Acetyltransf_1"/>
    <property type="match status" value="1"/>
</dbReference>
<comment type="catalytic activity">
    <reaction evidence="3">
        <text>N-terminal L-alanyl-[ribosomal protein bS18] + acetyl-CoA = N-terminal N(alpha)-acetyl-L-alanyl-[ribosomal protein bS18] + CoA + H(+)</text>
        <dbReference type="Rhea" id="RHEA:43756"/>
        <dbReference type="Rhea" id="RHEA-COMP:10676"/>
        <dbReference type="Rhea" id="RHEA-COMP:10677"/>
        <dbReference type="ChEBI" id="CHEBI:15378"/>
        <dbReference type="ChEBI" id="CHEBI:57287"/>
        <dbReference type="ChEBI" id="CHEBI:57288"/>
        <dbReference type="ChEBI" id="CHEBI:64718"/>
        <dbReference type="ChEBI" id="CHEBI:83683"/>
        <dbReference type="EC" id="2.3.1.266"/>
    </reaction>
</comment>
<dbReference type="Gene3D" id="3.40.630.30">
    <property type="match status" value="1"/>
</dbReference>
<dbReference type="Proteomes" id="UP000191663">
    <property type="component" value="Unassembled WGS sequence"/>
</dbReference>
<dbReference type="EC" id="2.3.1.266" evidence="3"/>
<keyword evidence="2" id="KW-0012">Acyltransferase</keyword>
<feature type="domain" description="N-acetyltransferase" evidence="4">
    <location>
        <begin position="5"/>
        <end position="148"/>
    </location>
</feature>
<keyword evidence="3" id="KW-0963">Cytoplasm</keyword>
<dbReference type="GO" id="GO:0031415">
    <property type="term" value="C:NatA complex"/>
    <property type="evidence" value="ECO:0007669"/>
    <property type="project" value="InterPro"/>
</dbReference>
<evidence type="ECO:0000313" key="5">
    <source>
        <dbReference type="EMBL" id="OPX17846.1"/>
    </source>
</evidence>
<dbReference type="PANTHER" id="PTHR23091">
    <property type="entry name" value="N-TERMINAL ACETYLTRANSFERASE"/>
    <property type="match status" value="1"/>
</dbReference>